<feature type="non-terminal residue" evidence="1">
    <location>
        <position position="95"/>
    </location>
</feature>
<dbReference type="AlphaFoldDB" id="A0A8J9V0H7"/>
<evidence type="ECO:0000313" key="2">
    <source>
        <dbReference type="Proteomes" id="UP000838878"/>
    </source>
</evidence>
<protein>
    <submittedName>
        <fullName evidence="1">Uncharacterized protein</fullName>
    </submittedName>
</protein>
<accession>A0A8J9V0H7</accession>
<sequence>MAHNEWILFSSSERCVREARSCEQARDGRVCCGRMCARSVSAETAVDGVSTRLFHAGPLYLGCFRVCPQHSRRSSAVLYLVSLSASTVPCRAVCR</sequence>
<evidence type="ECO:0000313" key="1">
    <source>
        <dbReference type="EMBL" id="CAH0729891.1"/>
    </source>
</evidence>
<dbReference type="EMBL" id="OV170228">
    <property type="protein sequence ID" value="CAH0729891.1"/>
    <property type="molecule type" value="Genomic_DNA"/>
</dbReference>
<name>A0A8J9V0H7_9NEOP</name>
<reference evidence="1" key="1">
    <citation type="submission" date="2021-12" db="EMBL/GenBank/DDBJ databases">
        <authorList>
            <person name="Martin H S."/>
        </authorList>
    </citation>
    <scope>NUCLEOTIDE SEQUENCE</scope>
</reference>
<proteinExistence type="predicted"/>
<gene>
    <name evidence="1" type="ORF">BINO364_LOCUS14939</name>
</gene>
<organism evidence="1 2">
    <name type="scientific">Brenthis ino</name>
    <name type="common">lesser marbled fritillary</name>
    <dbReference type="NCBI Taxonomy" id="405034"/>
    <lineage>
        <taxon>Eukaryota</taxon>
        <taxon>Metazoa</taxon>
        <taxon>Ecdysozoa</taxon>
        <taxon>Arthropoda</taxon>
        <taxon>Hexapoda</taxon>
        <taxon>Insecta</taxon>
        <taxon>Pterygota</taxon>
        <taxon>Neoptera</taxon>
        <taxon>Endopterygota</taxon>
        <taxon>Lepidoptera</taxon>
        <taxon>Glossata</taxon>
        <taxon>Ditrysia</taxon>
        <taxon>Papilionoidea</taxon>
        <taxon>Nymphalidae</taxon>
        <taxon>Heliconiinae</taxon>
        <taxon>Argynnini</taxon>
        <taxon>Brenthis</taxon>
    </lineage>
</organism>
<keyword evidence="2" id="KW-1185">Reference proteome</keyword>
<dbReference type="Proteomes" id="UP000838878">
    <property type="component" value="Chromosome 8"/>
</dbReference>